<dbReference type="RefSeq" id="WP_395514030.1">
    <property type="nucleotide sequence ID" value="NZ_JBBDHD010000235.1"/>
</dbReference>
<organism evidence="2 3">
    <name type="scientific">Streptomyces racemochromogenes</name>
    <dbReference type="NCBI Taxonomy" id="67353"/>
    <lineage>
        <taxon>Bacteria</taxon>
        <taxon>Bacillati</taxon>
        <taxon>Actinomycetota</taxon>
        <taxon>Actinomycetes</taxon>
        <taxon>Kitasatosporales</taxon>
        <taxon>Streptomycetaceae</taxon>
        <taxon>Streptomyces</taxon>
    </lineage>
</organism>
<keyword evidence="1" id="KW-0812">Transmembrane</keyword>
<comment type="caution">
    <text evidence="2">The sequence shown here is derived from an EMBL/GenBank/DDBJ whole genome shotgun (WGS) entry which is preliminary data.</text>
</comment>
<proteinExistence type="predicted"/>
<dbReference type="EMBL" id="JBBDHD010000235">
    <property type="protein sequence ID" value="MFH7600470.1"/>
    <property type="molecule type" value="Genomic_DNA"/>
</dbReference>
<keyword evidence="1" id="KW-1133">Transmembrane helix</keyword>
<accession>A0ABW7PR93</accession>
<name>A0ABW7PR93_9ACTN</name>
<feature type="transmembrane region" description="Helical" evidence="1">
    <location>
        <begin position="28"/>
        <end position="47"/>
    </location>
</feature>
<gene>
    <name evidence="2" type="ORF">WDV06_36030</name>
</gene>
<protein>
    <submittedName>
        <fullName evidence="2">Uncharacterized protein</fullName>
    </submittedName>
</protein>
<feature type="non-terminal residue" evidence="2">
    <location>
        <position position="129"/>
    </location>
</feature>
<evidence type="ECO:0000313" key="3">
    <source>
        <dbReference type="Proteomes" id="UP001610631"/>
    </source>
</evidence>
<sequence>MVGSGPAEPGVEGGAVALVGVLLLLEEGVQVGGFFLVVLSLGAQFVLGGGQGLRRPLVAGQEVVVVGLPAALLAEHVLKADLEAVVEEDGLLVCVGHHQAFGEGRVCLPQGRGVQAQRQGPDLLARPAE</sequence>
<dbReference type="Proteomes" id="UP001610631">
    <property type="component" value="Unassembled WGS sequence"/>
</dbReference>
<keyword evidence="3" id="KW-1185">Reference proteome</keyword>
<keyword evidence="1" id="KW-0472">Membrane</keyword>
<reference evidence="2 3" key="1">
    <citation type="submission" date="2024-03" db="EMBL/GenBank/DDBJ databases">
        <title>Whole genome sequencing of Streptomyces racemochromogenes, to identify antimicrobial biosynthetic gene clusters.</title>
        <authorList>
            <person name="Suryawanshi P."/>
            <person name="Krishnaraj P.U."/>
            <person name="Arun Y.P."/>
            <person name="Suryawanshi M.P."/>
            <person name="Rakshit O."/>
        </authorList>
    </citation>
    <scope>NUCLEOTIDE SEQUENCE [LARGE SCALE GENOMIC DNA]</scope>
    <source>
        <strain evidence="2 3">AUDT626</strain>
    </source>
</reference>
<evidence type="ECO:0000256" key="1">
    <source>
        <dbReference type="SAM" id="Phobius"/>
    </source>
</evidence>
<evidence type="ECO:0000313" key="2">
    <source>
        <dbReference type="EMBL" id="MFH7600470.1"/>
    </source>
</evidence>